<evidence type="ECO:0000313" key="4">
    <source>
        <dbReference type="Proteomes" id="UP000014680"/>
    </source>
</evidence>
<sequence>MANTPILTQVQSQKKSGDGTNKMLPVIDEYIFHPQNGDRTIYKCKNCNVKITITKYHIVNEVIYFDKFEYKNDNETKHDHLPQIKTNYNHEIHKILEAGTNILLPTTKLLDQYETIILTDKRRRTTIKRTINRLKSELIKDKLDELLTSDKYYIEEDENIFLLISKKKVNELKDRTIIYLCMDGTFSSCPSDYAQLYTIHVILQNGQSYTLAHCLMSKKREIDYKILFDTINTFLETVWGHTLINNNVSVMVDFEEAYINALTKLGCYIHGCYFHYTQCIWRCVQRCGLSMYYTPNSVVWEIVNKLKLLAFYKQSEIEKRFYEIKEESTFQEKTIDNIKTLIDYYEKNWILGWPVLLWCQFNQMIRTVNLSESYHSAPVKRISCIKPTLPKLLINLMKIEDNELKKLDQMDRGNNHFINRLTRIYNLTLNYYSKSSPKSYFESNLLEEIDSYNWNNLYEINDEENAPTIDRKVIKTKPIDENYIGIIKDKLKEMEFTPSIVRTKNVEIIQKVKIKKNSWWN</sequence>
<evidence type="ECO:0000313" key="3">
    <source>
        <dbReference type="EMBL" id="ELP92510.1"/>
    </source>
</evidence>
<name>L7FNX9_ENTIV</name>
<accession>L7FNX9</accession>
<evidence type="ECO:0000259" key="2">
    <source>
        <dbReference type="Pfam" id="PF10551"/>
    </source>
</evidence>
<dbReference type="InterPro" id="IPR018289">
    <property type="entry name" value="MULE_transposase_dom"/>
</dbReference>
<keyword evidence="4" id="KW-1185">Reference proteome</keyword>
<dbReference type="Proteomes" id="UP000014680">
    <property type="component" value="Unassembled WGS sequence"/>
</dbReference>
<dbReference type="AlphaFoldDB" id="L7FNX9"/>
<reference evidence="3 4" key="1">
    <citation type="submission" date="2012-10" db="EMBL/GenBank/DDBJ databases">
        <authorList>
            <person name="Zafar N."/>
            <person name="Inman J."/>
            <person name="Hall N."/>
            <person name="Lorenzi H."/>
            <person name="Caler E."/>
        </authorList>
    </citation>
    <scope>NUCLEOTIDE SEQUENCE [LARGE SCALE GENOMIC DNA]</scope>
    <source>
        <strain evidence="3 4">IP1</strain>
    </source>
</reference>
<evidence type="ECO:0000256" key="1">
    <source>
        <dbReference type="SAM" id="MobiDB-lite"/>
    </source>
</evidence>
<dbReference type="Pfam" id="PF10551">
    <property type="entry name" value="MULE"/>
    <property type="match status" value="1"/>
</dbReference>
<organism evidence="3 4">
    <name type="scientific">Entamoeba invadens IP1</name>
    <dbReference type="NCBI Taxonomy" id="370355"/>
    <lineage>
        <taxon>Eukaryota</taxon>
        <taxon>Amoebozoa</taxon>
        <taxon>Evosea</taxon>
        <taxon>Archamoebae</taxon>
        <taxon>Mastigamoebida</taxon>
        <taxon>Entamoebidae</taxon>
        <taxon>Entamoeba</taxon>
    </lineage>
</organism>
<dbReference type="VEuPathDB" id="AmoebaDB:EIN_324580"/>
<dbReference type="KEGG" id="eiv:EIN_324580"/>
<protein>
    <recommendedName>
        <fullName evidence="2">MULE transposase domain-containing protein</fullName>
    </recommendedName>
</protein>
<feature type="compositionally biased region" description="Polar residues" evidence="1">
    <location>
        <begin position="1"/>
        <end position="14"/>
    </location>
</feature>
<proteinExistence type="predicted"/>
<feature type="region of interest" description="Disordered" evidence="1">
    <location>
        <begin position="1"/>
        <end position="21"/>
    </location>
</feature>
<dbReference type="GeneID" id="14891494"/>
<dbReference type="RefSeq" id="XP_004259281.1">
    <property type="nucleotide sequence ID" value="XM_004259233.1"/>
</dbReference>
<dbReference type="EMBL" id="KB206366">
    <property type="protein sequence ID" value="ELP92510.1"/>
    <property type="molecule type" value="Genomic_DNA"/>
</dbReference>
<dbReference type="OrthoDB" id="93990at2759"/>
<feature type="domain" description="MULE transposase" evidence="2">
    <location>
        <begin position="180"/>
        <end position="276"/>
    </location>
</feature>
<gene>
    <name evidence="3" type="ORF">EIN_324580</name>
</gene>